<proteinExistence type="predicted"/>
<evidence type="ECO:0000313" key="1">
    <source>
        <dbReference type="EMBL" id="DAF44267.1"/>
    </source>
</evidence>
<dbReference type="EMBL" id="BK032511">
    <property type="protein sequence ID" value="DAF44267.1"/>
    <property type="molecule type" value="Genomic_DNA"/>
</dbReference>
<accession>A0A8S5S0G8</accession>
<sequence length="76" mass="8755">MLFGGTGGDMGAPLEGLKKIYYNPRAYKVLPFRHNWTQDGTTIESGFFIPYFIQSLNPEFMDHRGVCNTVEYKKFL</sequence>
<reference evidence="1" key="1">
    <citation type="journal article" date="2021" name="Proc. Natl. Acad. Sci. U.S.A.">
        <title>A Catalog of Tens of Thousands of Viruses from Human Metagenomes Reveals Hidden Associations with Chronic Diseases.</title>
        <authorList>
            <person name="Tisza M.J."/>
            <person name="Buck C.B."/>
        </authorList>
    </citation>
    <scope>NUCLEOTIDE SEQUENCE</scope>
    <source>
        <strain evidence="1">Ct8Lf7</strain>
    </source>
</reference>
<organism evidence="1">
    <name type="scientific">Podoviridae sp. ct8Lf7</name>
    <dbReference type="NCBI Taxonomy" id="2827723"/>
    <lineage>
        <taxon>Viruses</taxon>
        <taxon>Duplodnaviria</taxon>
        <taxon>Heunggongvirae</taxon>
        <taxon>Uroviricota</taxon>
        <taxon>Caudoviricetes</taxon>
    </lineage>
</organism>
<protein>
    <submittedName>
        <fullName evidence="1">Terminase large subunit</fullName>
    </submittedName>
</protein>
<name>A0A8S5S0G8_9CAUD</name>